<dbReference type="Pfam" id="PF00462">
    <property type="entry name" value="Glutaredoxin"/>
    <property type="match status" value="1"/>
</dbReference>
<organism evidence="2 3">
    <name type="scientific">Aristolochia fimbriata</name>
    <name type="common">White veined hardy Dutchman's pipe vine</name>
    <dbReference type="NCBI Taxonomy" id="158543"/>
    <lineage>
        <taxon>Eukaryota</taxon>
        <taxon>Viridiplantae</taxon>
        <taxon>Streptophyta</taxon>
        <taxon>Embryophyta</taxon>
        <taxon>Tracheophyta</taxon>
        <taxon>Spermatophyta</taxon>
        <taxon>Magnoliopsida</taxon>
        <taxon>Magnoliidae</taxon>
        <taxon>Piperales</taxon>
        <taxon>Aristolochiaceae</taxon>
        <taxon>Aristolochia</taxon>
    </lineage>
</organism>
<dbReference type="PANTHER" id="PTHR45669">
    <property type="entry name" value="GLUTAREDOXIN DOMAIN-CONTAINING CYSTEINE-RICH PROTEIN CG12206-RELATED"/>
    <property type="match status" value="1"/>
</dbReference>
<reference evidence="2 3" key="1">
    <citation type="submission" date="2021-07" db="EMBL/GenBank/DDBJ databases">
        <title>The Aristolochia fimbriata genome: insights into angiosperm evolution, floral development and chemical biosynthesis.</title>
        <authorList>
            <person name="Jiao Y."/>
        </authorList>
    </citation>
    <scope>NUCLEOTIDE SEQUENCE [LARGE SCALE GENOMIC DNA]</scope>
    <source>
        <strain evidence="2">IBCAS-2021</strain>
        <tissue evidence="2">Leaf</tissue>
    </source>
</reference>
<protein>
    <recommendedName>
        <fullName evidence="1">Glutaredoxin domain-containing protein</fullName>
    </recommendedName>
</protein>
<evidence type="ECO:0000259" key="1">
    <source>
        <dbReference type="Pfam" id="PF00462"/>
    </source>
</evidence>
<dbReference type="Proteomes" id="UP000825729">
    <property type="component" value="Unassembled WGS sequence"/>
</dbReference>
<name>A0AAV7EWA4_ARIFI</name>
<dbReference type="AlphaFoldDB" id="A0AAV7EWA4"/>
<gene>
    <name evidence="2" type="ORF">H6P81_006016</name>
</gene>
<dbReference type="CDD" id="cd03031">
    <property type="entry name" value="GRX_GRX_like"/>
    <property type="match status" value="1"/>
</dbReference>
<dbReference type="InterPro" id="IPR002109">
    <property type="entry name" value="Glutaredoxin"/>
</dbReference>
<evidence type="ECO:0000313" key="3">
    <source>
        <dbReference type="Proteomes" id="UP000825729"/>
    </source>
</evidence>
<dbReference type="SUPFAM" id="SSF52833">
    <property type="entry name" value="Thioredoxin-like"/>
    <property type="match status" value="1"/>
</dbReference>
<accession>A0AAV7EWA4</accession>
<dbReference type="InterPro" id="IPR036249">
    <property type="entry name" value="Thioredoxin-like_sf"/>
</dbReference>
<comment type="caution">
    <text evidence="2">The sequence shown here is derived from an EMBL/GenBank/DDBJ whole genome shotgun (WGS) entry which is preliminary data.</text>
</comment>
<dbReference type="Gene3D" id="3.40.30.10">
    <property type="entry name" value="Glutaredoxin"/>
    <property type="match status" value="1"/>
</dbReference>
<dbReference type="EMBL" id="JAINDJ010000003">
    <property type="protein sequence ID" value="KAG9453112.1"/>
    <property type="molecule type" value="Genomic_DNA"/>
</dbReference>
<proteinExistence type="predicted"/>
<keyword evidence="3" id="KW-1185">Reference proteome</keyword>
<evidence type="ECO:0000313" key="2">
    <source>
        <dbReference type="EMBL" id="KAG9453112.1"/>
    </source>
</evidence>
<feature type="domain" description="Glutaredoxin" evidence="1">
    <location>
        <begin position="150"/>
        <end position="218"/>
    </location>
</feature>
<dbReference type="Pfam" id="PF23733">
    <property type="entry name" value="GRXCR1-2_C"/>
    <property type="match status" value="1"/>
</dbReference>
<sequence>MGCASSHLLEDDDEYGQMTGPGGLSHHIVSLTSTTYGILTTLDYPRPQTISLHPGPLPEPRPREPTEVINSWELMAGLDTNENNSFRLSPPAAAKSSLLHTVADLDSRIAKPVKPLSRSNVLRPLDPNIPTHFSFDGYEVRCPPGGEKAVVIYTTSLRGIRKTFEDCNSVRSALDGLGVKFIERDVSMDSGFRKELEELMDGKGENRVPRVFVRGRYIGGVEEVMRLLEEGGLGKLVEGLPKGKIGAVCDGCGGVRFLPCFECNGSCKVVKEGRKVIRCSVCNENGLVLCPLCT</sequence>
<dbReference type="PROSITE" id="PS51354">
    <property type="entry name" value="GLUTAREDOXIN_2"/>
    <property type="match status" value="1"/>
</dbReference>
<dbReference type="PANTHER" id="PTHR45669:SF22">
    <property type="entry name" value="GLUTAREDOXIN DOMAIN-CONTAINING CYSTEINE-RICH PROTEIN CG12206-RELATED"/>
    <property type="match status" value="1"/>
</dbReference>